<proteinExistence type="predicted"/>
<dbReference type="OrthoDB" id="2222683at2"/>
<gene>
    <name evidence="1" type="ORF">RsY01_446</name>
</gene>
<sequence length="100" mass="11070">MKQNTFLMKTDFLENLIYDGFENGPRTVMGQQGAYQRHHVANAAHGSFDVITKTLTDAVPEGAQTELVNPIFYPDFIHGNQIAPALNVFATDIKVFGGKK</sequence>
<accession>A0A224X1W6</accession>
<dbReference type="RefSeq" id="WP_094783928.1">
    <property type="nucleotide sequence ID" value="NZ_BEDT01000001.1"/>
</dbReference>
<organism evidence="1 2">
    <name type="scientific">Pseudolactococcus reticulitermitis</name>
    <dbReference type="NCBI Taxonomy" id="2025039"/>
    <lineage>
        <taxon>Bacteria</taxon>
        <taxon>Bacillati</taxon>
        <taxon>Bacillota</taxon>
        <taxon>Bacilli</taxon>
        <taxon>Lactobacillales</taxon>
        <taxon>Streptococcaceae</taxon>
        <taxon>Pseudolactococcus</taxon>
    </lineage>
</organism>
<protein>
    <recommendedName>
        <fullName evidence="3">Cytoplasmic protein</fullName>
    </recommendedName>
</protein>
<keyword evidence="2" id="KW-1185">Reference proteome</keyword>
<dbReference type="Proteomes" id="UP000218689">
    <property type="component" value="Unassembled WGS sequence"/>
</dbReference>
<evidence type="ECO:0008006" key="3">
    <source>
        <dbReference type="Google" id="ProtNLM"/>
    </source>
</evidence>
<reference evidence="2" key="1">
    <citation type="submission" date="2017-08" db="EMBL/GenBank/DDBJ databases">
        <title>Draft genome sequence of Lactococcus sp. strain Rs-Y01, isolated from the gut of the lower termite Reticulitermes speratus.</title>
        <authorList>
            <person name="Ohkuma M."/>
            <person name="Yuki M."/>
        </authorList>
    </citation>
    <scope>NUCLEOTIDE SEQUENCE [LARGE SCALE GENOMIC DNA]</scope>
    <source>
        <strain evidence="2">Rs-Y01</strain>
    </source>
</reference>
<evidence type="ECO:0000313" key="2">
    <source>
        <dbReference type="Proteomes" id="UP000218689"/>
    </source>
</evidence>
<comment type="caution">
    <text evidence="1">The sequence shown here is derived from an EMBL/GenBank/DDBJ whole genome shotgun (WGS) entry which is preliminary data.</text>
</comment>
<name>A0A224X1W6_9LACT</name>
<evidence type="ECO:0000313" key="1">
    <source>
        <dbReference type="EMBL" id="GAX46866.1"/>
    </source>
</evidence>
<dbReference type="EMBL" id="BEDT01000001">
    <property type="protein sequence ID" value="GAX46866.1"/>
    <property type="molecule type" value="Genomic_DNA"/>
</dbReference>
<dbReference type="AlphaFoldDB" id="A0A224X1W6"/>